<keyword evidence="1" id="KW-0808">Transferase</keyword>
<sequence>MFKVENKSKEEIAEIGRKIGEAFAAEKAGIVTMLTEAQAVKAFEIMTEYFYRAGVLYATSETGEGYLAYWEKKKKNAVGPALHMIKRFLRELPLKASLTVMQSGGEQYAKIFKKERNYIAVSMIVVLREFQGKGFMHKVLEQPFAEARKKNIPCILDTDTPLKVEKYIRCGMKLAGEKKLRHGISLYTMAYSAILS</sequence>
<dbReference type="EMBL" id="CP064936">
    <property type="protein sequence ID" value="QQA02064.1"/>
    <property type="molecule type" value="Genomic_DNA"/>
</dbReference>
<dbReference type="AlphaFoldDB" id="A0A7T3V6D8"/>
<dbReference type="SUPFAM" id="SSF55729">
    <property type="entry name" value="Acyl-CoA N-acyltransferases (Nat)"/>
    <property type="match status" value="1"/>
</dbReference>
<reference evidence="1 2" key="1">
    <citation type="submission" date="2020-11" db="EMBL/GenBank/DDBJ databases">
        <title>Treponema Peruensis nv. sp., first commensal Treponema isolated from human feces.</title>
        <authorList>
            <person name="Belkhou C."/>
            <person name="Raes J."/>
        </authorList>
    </citation>
    <scope>NUCLEOTIDE SEQUENCE [LARGE SCALE GENOMIC DNA]</scope>
    <source>
        <strain evidence="1 2">RCC2812</strain>
    </source>
</reference>
<dbReference type="RefSeq" id="WP_198443541.1">
    <property type="nucleotide sequence ID" value="NZ_CBCSHE010000006.1"/>
</dbReference>
<gene>
    <name evidence="1" type="ORF">IWA51_05630</name>
</gene>
<evidence type="ECO:0000313" key="1">
    <source>
        <dbReference type="EMBL" id="QQA02064.1"/>
    </source>
</evidence>
<evidence type="ECO:0000313" key="2">
    <source>
        <dbReference type="Proteomes" id="UP000595224"/>
    </source>
</evidence>
<dbReference type="InterPro" id="IPR016181">
    <property type="entry name" value="Acyl_CoA_acyltransferase"/>
</dbReference>
<dbReference type="Gene3D" id="3.40.630.30">
    <property type="match status" value="1"/>
</dbReference>
<keyword evidence="2" id="KW-1185">Reference proteome</keyword>
<protein>
    <submittedName>
        <fullName evidence="1">N-acetyltransferase</fullName>
    </submittedName>
</protein>
<dbReference type="KEGG" id="tper:IWA51_05630"/>
<dbReference type="GO" id="GO:0016740">
    <property type="term" value="F:transferase activity"/>
    <property type="evidence" value="ECO:0007669"/>
    <property type="project" value="UniProtKB-KW"/>
</dbReference>
<proteinExistence type="predicted"/>
<name>A0A7T3V6D8_9SPIR</name>
<dbReference type="Proteomes" id="UP000595224">
    <property type="component" value="Chromosome"/>
</dbReference>
<organism evidence="1 2">
    <name type="scientific">Treponema peruense</name>
    <dbReference type="NCBI Taxonomy" id="2787628"/>
    <lineage>
        <taxon>Bacteria</taxon>
        <taxon>Pseudomonadati</taxon>
        <taxon>Spirochaetota</taxon>
        <taxon>Spirochaetia</taxon>
        <taxon>Spirochaetales</taxon>
        <taxon>Treponemataceae</taxon>
        <taxon>Treponema</taxon>
    </lineage>
</organism>
<accession>A0A7T3V6D8</accession>